<keyword evidence="1" id="KW-0732">Signal</keyword>
<reference evidence="3" key="1">
    <citation type="submission" date="2017-04" db="EMBL/GenBank/DDBJ databases">
        <authorList>
            <person name="Varghese N."/>
            <person name="Submissions S."/>
        </authorList>
    </citation>
    <scope>NUCLEOTIDE SEQUENCE [LARGE SCALE GENOMIC DNA]</scope>
    <source>
        <strain evidence="3">DSM 20463</strain>
    </source>
</reference>
<dbReference type="RefSeq" id="WP_084230004.1">
    <property type="nucleotide sequence ID" value="NZ_FWWR01000009.1"/>
</dbReference>
<keyword evidence="3" id="KW-1185">Reference proteome</keyword>
<dbReference type="STRING" id="573058.SAMN00017477_0303"/>
<dbReference type="EMBL" id="FWWR01000009">
    <property type="protein sequence ID" value="SMB80969.1"/>
    <property type="molecule type" value="Genomic_DNA"/>
</dbReference>
<dbReference type="OrthoDB" id="9807888at2"/>
<gene>
    <name evidence="2" type="ORF">SAMN00017477_0303</name>
</gene>
<accession>A0A1W1UIV8</accession>
<evidence type="ECO:0000313" key="2">
    <source>
        <dbReference type="EMBL" id="SMB80969.1"/>
    </source>
</evidence>
<feature type="signal peptide" evidence="1">
    <location>
        <begin position="1"/>
        <end position="24"/>
    </location>
</feature>
<dbReference type="Proteomes" id="UP000192368">
    <property type="component" value="Unassembled WGS sequence"/>
</dbReference>
<sequence>MKKISKQIFVMVLVTILLPTLSYAAVTTLWSATNTTYVSSEHGDGYFADTYYGVASVRGADRTVNYDNRNIWYRWTEITYDVQGDRSSTRAYSGDKYNTNQVVKNITVKDKWNNGPKTRALYNFSSSIADGNTPMYLTSYTGLIDNDYEIIGGGELKDGEIIREGRVLEQGIDLLQR</sequence>
<organism evidence="2 3">
    <name type="scientific">Peptoniphilus asaccharolyticus DSM 20463</name>
    <dbReference type="NCBI Taxonomy" id="573058"/>
    <lineage>
        <taxon>Bacteria</taxon>
        <taxon>Bacillati</taxon>
        <taxon>Bacillota</taxon>
        <taxon>Tissierellia</taxon>
        <taxon>Tissierellales</taxon>
        <taxon>Peptoniphilaceae</taxon>
        <taxon>Peptoniphilus</taxon>
    </lineage>
</organism>
<name>A0A1W1UIV8_PEPAS</name>
<proteinExistence type="predicted"/>
<protein>
    <submittedName>
        <fullName evidence="2">Uncharacterized protein</fullName>
    </submittedName>
</protein>
<dbReference type="AlphaFoldDB" id="A0A1W1UIV8"/>
<feature type="chain" id="PRO_5010715241" evidence="1">
    <location>
        <begin position="25"/>
        <end position="177"/>
    </location>
</feature>
<evidence type="ECO:0000313" key="3">
    <source>
        <dbReference type="Proteomes" id="UP000192368"/>
    </source>
</evidence>
<evidence type="ECO:0000256" key="1">
    <source>
        <dbReference type="SAM" id="SignalP"/>
    </source>
</evidence>